<dbReference type="InterPro" id="IPR056789">
    <property type="entry name" value="LRR_R13L1-DRL21"/>
</dbReference>
<dbReference type="Pfam" id="PF23559">
    <property type="entry name" value="WHD_DRP"/>
    <property type="match status" value="1"/>
</dbReference>
<evidence type="ECO:0000256" key="1">
    <source>
        <dbReference type="ARBA" id="ARBA00022741"/>
    </source>
</evidence>
<proteinExistence type="predicted"/>
<evidence type="ECO:0000256" key="3">
    <source>
        <dbReference type="ARBA" id="ARBA00022840"/>
    </source>
</evidence>
<keyword evidence="7" id="KW-1185">Reference proteome</keyword>
<evidence type="ECO:0000313" key="7">
    <source>
        <dbReference type="Proteomes" id="UP000824120"/>
    </source>
</evidence>
<evidence type="ECO:0000259" key="4">
    <source>
        <dbReference type="Pfam" id="PF23559"/>
    </source>
</evidence>
<sequence length="416" mass="47579">MGTGRSDNTVINVDKLVRIWMAQGYLSTVENNQQEVRGREYFMNLAMRSLFHELEMDDKNTSVIISCKMHDIVHDFAQLLSKNDCYSITGTKSTEKVLSVHHLCWERTDSTVTPVSVCDVEKIRSLFAETLACKRAYSRSGQRLINLRHLITIDTPKLESFPQDIGNLTQLRTLSDFVVGKGSSKLGYIGKLNQLQGYVSIHVIDSLNAAEDVVEAQNAALRMKPYIKELRLNFYWASEVSMDVMEALIPPPNLRFLTINGYRGTQFPTWITLSLNNLRVLTLSECFNCTFLPPLGKLPFLEILWIRLMDELKHVGNEFLGLPGTINTFPKLKKLRFSYCSEWEEWTDIKPEVGFSVMPSLKELELNCCEKLNSLPYCLLQRVSSLESLKIKMCPCLELDWTEITHIQNIETDDGM</sequence>
<protein>
    <submittedName>
        <fullName evidence="6">Uncharacterized protein</fullName>
    </submittedName>
</protein>
<dbReference type="OrthoDB" id="1272397at2759"/>
<dbReference type="Pfam" id="PF25019">
    <property type="entry name" value="LRR_R13L1-DRL21"/>
    <property type="match status" value="1"/>
</dbReference>
<keyword evidence="1" id="KW-0547">Nucleotide-binding</keyword>
<evidence type="ECO:0000256" key="2">
    <source>
        <dbReference type="ARBA" id="ARBA00022821"/>
    </source>
</evidence>
<evidence type="ECO:0000259" key="5">
    <source>
        <dbReference type="Pfam" id="PF25019"/>
    </source>
</evidence>
<comment type="caution">
    <text evidence="6">The sequence shown here is derived from an EMBL/GenBank/DDBJ whole genome shotgun (WGS) entry which is preliminary data.</text>
</comment>
<feature type="domain" description="R13L1/DRL21-like LRR repeat region" evidence="5">
    <location>
        <begin position="189"/>
        <end position="307"/>
    </location>
</feature>
<dbReference type="PANTHER" id="PTHR47186">
    <property type="entry name" value="LEUCINE-RICH REPEAT-CONTAINING PROTEIN 57"/>
    <property type="match status" value="1"/>
</dbReference>
<gene>
    <name evidence="6" type="ORF">H5410_045092</name>
</gene>
<keyword evidence="3" id="KW-0067">ATP-binding</keyword>
<dbReference type="AlphaFoldDB" id="A0A9J5XA24"/>
<dbReference type="Gene3D" id="3.80.10.10">
    <property type="entry name" value="Ribonuclease Inhibitor"/>
    <property type="match status" value="1"/>
</dbReference>
<evidence type="ECO:0000313" key="6">
    <source>
        <dbReference type="EMBL" id="KAG5584658.1"/>
    </source>
</evidence>
<keyword evidence="2" id="KW-0611">Plant defense</keyword>
<dbReference type="SUPFAM" id="SSF52058">
    <property type="entry name" value="L domain-like"/>
    <property type="match status" value="1"/>
</dbReference>
<reference evidence="6 7" key="1">
    <citation type="submission" date="2020-09" db="EMBL/GenBank/DDBJ databases">
        <title>De no assembly of potato wild relative species, Solanum commersonii.</title>
        <authorList>
            <person name="Cho K."/>
        </authorList>
    </citation>
    <scope>NUCLEOTIDE SEQUENCE [LARGE SCALE GENOMIC DNA]</scope>
    <source>
        <strain evidence="6">LZ3.2</strain>
        <tissue evidence="6">Leaf</tissue>
    </source>
</reference>
<name>A0A9J5XA24_SOLCO</name>
<dbReference type="PANTHER" id="PTHR47186:SF30">
    <property type="entry name" value="EF-HAND DOMAIN-CONTAINING PROTEIN"/>
    <property type="match status" value="1"/>
</dbReference>
<dbReference type="GO" id="GO:0006952">
    <property type="term" value="P:defense response"/>
    <property type="evidence" value="ECO:0007669"/>
    <property type="project" value="UniProtKB-KW"/>
</dbReference>
<organism evidence="6 7">
    <name type="scientific">Solanum commersonii</name>
    <name type="common">Commerson's wild potato</name>
    <name type="synonym">Commerson's nightshade</name>
    <dbReference type="NCBI Taxonomy" id="4109"/>
    <lineage>
        <taxon>Eukaryota</taxon>
        <taxon>Viridiplantae</taxon>
        <taxon>Streptophyta</taxon>
        <taxon>Embryophyta</taxon>
        <taxon>Tracheophyta</taxon>
        <taxon>Spermatophyta</taxon>
        <taxon>Magnoliopsida</taxon>
        <taxon>eudicotyledons</taxon>
        <taxon>Gunneridae</taxon>
        <taxon>Pentapetalae</taxon>
        <taxon>asterids</taxon>
        <taxon>lamiids</taxon>
        <taxon>Solanales</taxon>
        <taxon>Solanaceae</taxon>
        <taxon>Solanoideae</taxon>
        <taxon>Solaneae</taxon>
        <taxon>Solanum</taxon>
    </lineage>
</organism>
<dbReference type="InterPro" id="IPR032675">
    <property type="entry name" value="LRR_dom_sf"/>
</dbReference>
<dbReference type="EMBL" id="JACXVP010000009">
    <property type="protein sequence ID" value="KAG5584658.1"/>
    <property type="molecule type" value="Genomic_DNA"/>
</dbReference>
<feature type="domain" description="Disease resistance protein winged helix" evidence="4">
    <location>
        <begin position="8"/>
        <end position="77"/>
    </location>
</feature>
<dbReference type="InterPro" id="IPR036388">
    <property type="entry name" value="WH-like_DNA-bd_sf"/>
</dbReference>
<dbReference type="InterPro" id="IPR058922">
    <property type="entry name" value="WHD_DRP"/>
</dbReference>
<dbReference type="Proteomes" id="UP000824120">
    <property type="component" value="Chromosome 9"/>
</dbReference>
<dbReference type="Gene3D" id="1.10.10.10">
    <property type="entry name" value="Winged helix-like DNA-binding domain superfamily/Winged helix DNA-binding domain"/>
    <property type="match status" value="1"/>
</dbReference>
<accession>A0A9J5XA24</accession>